<keyword evidence="3" id="KW-1185">Reference proteome</keyword>
<proteinExistence type="predicted"/>
<accession>A0A850QZS7</accession>
<dbReference type="AlphaFoldDB" id="A0A850QZS7"/>
<feature type="transmembrane region" description="Helical" evidence="1">
    <location>
        <begin position="211"/>
        <end position="227"/>
    </location>
</feature>
<sequence>MVKNKFNFGVLLLFSAVAISNLLGFIFNRDLSIIGNFLLLISLLLLVNLRGILSGRLYLRKPTLGTFWFYIAYISILSYFSIGFKKEAGALIYNLFALFLMLVLISRNHWPNKDRFVQMGFIYFGILVIITVFFLKNGLQAQASDVQTINGVYDSGGKLIADRLTLSVIPLYSFVFSIIHKSKNIRQFIFKVLCIFAALACLLIVNRRSQIVDIILVLIFSTFYSNVDASRFGIKKSSVMAFIVFVVPIGMIMAILLYFSGLLDGLGQIVDSLFKAVSTLFGSNSYGYDESGNVRYLIRKQIWGEYATYSNYQLLFGKGYMYKYLDFPILQAYVDGGLFGGIVFTVFSLVIPIRYILTRSRSRIERIFQVLLVIEIFNLFYCGIPYGINSYLVIILSIFLFKGHFKRYRRLYHRRRQRRHQSHSKLPHYRCQHHYHRHHHHH</sequence>
<keyword evidence="1" id="KW-0812">Transmembrane</keyword>
<feature type="transmembrane region" description="Helical" evidence="1">
    <location>
        <begin position="188"/>
        <end position="205"/>
    </location>
</feature>
<dbReference type="Proteomes" id="UP000563523">
    <property type="component" value="Unassembled WGS sequence"/>
</dbReference>
<evidence type="ECO:0000256" key="1">
    <source>
        <dbReference type="SAM" id="Phobius"/>
    </source>
</evidence>
<organism evidence="2 3">
    <name type="scientific">Bombilactobacillus apium</name>
    <dbReference type="NCBI Taxonomy" id="2675299"/>
    <lineage>
        <taxon>Bacteria</taxon>
        <taxon>Bacillati</taxon>
        <taxon>Bacillota</taxon>
        <taxon>Bacilli</taxon>
        <taxon>Lactobacillales</taxon>
        <taxon>Lactobacillaceae</taxon>
        <taxon>Bombilactobacillus</taxon>
    </lineage>
</organism>
<evidence type="ECO:0008006" key="4">
    <source>
        <dbReference type="Google" id="ProtNLM"/>
    </source>
</evidence>
<feature type="transmembrane region" description="Helical" evidence="1">
    <location>
        <begin position="117"/>
        <end position="135"/>
    </location>
</feature>
<keyword evidence="1" id="KW-1133">Transmembrane helix</keyword>
<feature type="transmembrane region" description="Helical" evidence="1">
    <location>
        <begin position="239"/>
        <end position="259"/>
    </location>
</feature>
<gene>
    <name evidence="2" type="ORF">HU830_03250</name>
</gene>
<feature type="transmembrane region" description="Helical" evidence="1">
    <location>
        <begin position="34"/>
        <end position="53"/>
    </location>
</feature>
<dbReference type="EMBL" id="JABZEC010000002">
    <property type="protein sequence ID" value="NVY96193.1"/>
    <property type="molecule type" value="Genomic_DNA"/>
</dbReference>
<evidence type="ECO:0000313" key="3">
    <source>
        <dbReference type="Proteomes" id="UP000563523"/>
    </source>
</evidence>
<protein>
    <recommendedName>
        <fullName evidence="4">Polysaccharide polymerase</fullName>
    </recommendedName>
</protein>
<comment type="caution">
    <text evidence="2">The sequence shown here is derived from an EMBL/GenBank/DDBJ whole genome shotgun (WGS) entry which is preliminary data.</text>
</comment>
<feature type="transmembrane region" description="Helical" evidence="1">
    <location>
        <begin position="65"/>
        <end position="82"/>
    </location>
</feature>
<reference evidence="2 3" key="1">
    <citation type="submission" date="2020-06" db="EMBL/GenBank/DDBJ databases">
        <authorList>
            <person name="Kang J."/>
        </authorList>
    </citation>
    <scope>NUCLEOTIDE SEQUENCE [LARGE SCALE GENOMIC DNA]</scope>
    <source>
        <strain evidence="2 3">DCY120</strain>
    </source>
</reference>
<feature type="transmembrane region" description="Helical" evidence="1">
    <location>
        <begin position="387"/>
        <end position="405"/>
    </location>
</feature>
<name>A0A850QZS7_9LACO</name>
<keyword evidence="1" id="KW-0472">Membrane</keyword>
<evidence type="ECO:0000313" key="2">
    <source>
        <dbReference type="EMBL" id="NVY96193.1"/>
    </source>
</evidence>
<feature type="transmembrane region" description="Helical" evidence="1">
    <location>
        <begin position="337"/>
        <end position="357"/>
    </location>
</feature>
<feature type="transmembrane region" description="Helical" evidence="1">
    <location>
        <begin position="88"/>
        <end position="105"/>
    </location>
</feature>
<dbReference type="RefSeq" id="WP_176942349.1">
    <property type="nucleotide sequence ID" value="NZ_JABZEC010000002.1"/>
</dbReference>